<keyword evidence="5" id="KW-0808">Transferase</keyword>
<organism evidence="13 14">
    <name type="scientific">Apatococcus lobatus</name>
    <dbReference type="NCBI Taxonomy" id="904363"/>
    <lineage>
        <taxon>Eukaryota</taxon>
        <taxon>Viridiplantae</taxon>
        <taxon>Chlorophyta</taxon>
        <taxon>core chlorophytes</taxon>
        <taxon>Trebouxiophyceae</taxon>
        <taxon>Chlorellales</taxon>
        <taxon>Chlorellaceae</taxon>
        <taxon>Apatococcus</taxon>
    </lineage>
</organism>
<keyword evidence="7" id="KW-0735">Signal-anchor</keyword>
<dbReference type="GO" id="GO:0006493">
    <property type="term" value="P:protein O-linked glycosylation"/>
    <property type="evidence" value="ECO:0007669"/>
    <property type="project" value="TreeGrafter"/>
</dbReference>
<feature type="signal peptide" evidence="12">
    <location>
        <begin position="1"/>
        <end position="22"/>
    </location>
</feature>
<evidence type="ECO:0000256" key="1">
    <source>
        <dbReference type="ARBA" id="ARBA00004323"/>
    </source>
</evidence>
<evidence type="ECO:0000256" key="5">
    <source>
        <dbReference type="ARBA" id="ARBA00022679"/>
    </source>
</evidence>
<evidence type="ECO:0000256" key="4">
    <source>
        <dbReference type="ARBA" id="ARBA00022676"/>
    </source>
</evidence>
<dbReference type="PANTHER" id="PTHR11214">
    <property type="entry name" value="BETA-1,3-N-ACETYLGLUCOSAMINYLTRANSFERASE"/>
    <property type="match status" value="1"/>
</dbReference>
<evidence type="ECO:0000256" key="3">
    <source>
        <dbReference type="ARBA" id="ARBA00008661"/>
    </source>
</evidence>
<evidence type="ECO:0000256" key="8">
    <source>
        <dbReference type="ARBA" id="ARBA00022989"/>
    </source>
</evidence>
<comment type="subcellular location">
    <subcellularLocation>
        <location evidence="1 11">Golgi apparatus membrane</location>
        <topology evidence="1 11">Single-pass type II membrane protein</topology>
    </subcellularLocation>
</comment>
<evidence type="ECO:0000313" key="14">
    <source>
        <dbReference type="Proteomes" id="UP001438707"/>
    </source>
</evidence>
<keyword evidence="14" id="KW-1185">Reference proteome</keyword>
<dbReference type="AlphaFoldDB" id="A0AAW1S1R6"/>
<evidence type="ECO:0000313" key="13">
    <source>
        <dbReference type="EMBL" id="KAK9839945.1"/>
    </source>
</evidence>
<dbReference type="Pfam" id="PF01762">
    <property type="entry name" value="Galactosyl_T"/>
    <property type="match status" value="1"/>
</dbReference>
<comment type="pathway">
    <text evidence="2">Protein modification; protein glycosylation.</text>
</comment>
<keyword evidence="9 11" id="KW-0333">Golgi apparatus</keyword>
<comment type="cofactor">
    <cofactor evidence="11">
        <name>Mn(2+)</name>
        <dbReference type="ChEBI" id="CHEBI:29035"/>
    </cofactor>
</comment>
<keyword evidence="6" id="KW-0812">Transmembrane</keyword>
<evidence type="ECO:0000256" key="11">
    <source>
        <dbReference type="RuleBase" id="RU363063"/>
    </source>
</evidence>
<feature type="chain" id="PRO_5043475159" description="Hexosyltransferase" evidence="12">
    <location>
        <begin position="23"/>
        <end position="316"/>
    </location>
</feature>
<keyword evidence="4 11" id="KW-0328">Glycosyltransferase</keyword>
<evidence type="ECO:0000256" key="12">
    <source>
        <dbReference type="SAM" id="SignalP"/>
    </source>
</evidence>
<comment type="caution">
    <text evidence="13">The sequence shown here is derived from an EMBL/GenBank/DDBJ whole genome shotgun (WGS) entry which is preliminary data.</text>
</comment>
<dbReference type="GO" id="GO:0000139">
    <property type="term" value="C:Golgi membrane"/>
    <property type="evidence" value="ECO:0007669"/>
    <property type="project" value="UniProtKB-SubCell"/>
</dbReference>
<dbReference type="GO" id="GO:0016758">
    <property type="term" value="F:hexosyltransferase activity"/>
    <property type="evidence" value="ECO:0007669"/>
    <property type="project" value="InterPro"/>
</dbReference>
<dbReference type="EMBL" id="JALJOS010000004">
    <property type="protein sequence ID" value="KAK9839945.1"/>
    <property type="molecule type" value="Genomic_DNA"/>
</dbReference>
<reference evidence="13 14" key="1">
    <citation type="journal article" date="2024" name="Nat. Commun.">
        <title>Phylogenomics reveals the evolutionary origins of lichenization in chlorophyte algae.</title>
        <authorList>
            <person name="Puginier C."/>
            <person name="Libourel C."/>
            <person name="Otte J."/>
            <person name="Skaloud P."/>
            <person name="Haon M."/>
            <person name="Grisel S."/>
            <person name="Petersen M."/>
            <person name="Berrin J.G."/>
            <person name="Delaux P.M."/>
            <person name="Dal Grande F."/>
            <person name="Keller J."/>
        </authorList>
    </citation>
    <scope>NUCLEOTIDE SEQUENCE [LARGE SCALE GENOMIC DNA]</scope>
    <source>
        <strain evidence="13 14">SAG 2145</strain>
    </source>
</reference>
<keyword evidence="10" id="KW-0472">Membrane</keyword>
<accession>A0AAW1S1R6</accession>
<keyword evidence="12" id="KW-0732">Signal</keyword>
<keyword evidence="11" id="KW-0464">Manganese</keyword>
<name>A0AAW1S1R6_9CHLO</name>
<comment type="similarity">
    <text evidence="3 11">Belongs to the glycosyltransferase 31 family.</text>
</comment>
<dbReference type="InterPro" id="IPR002659">
    <property type="entry name" value="Glyco_trans_31"/>
</dbReference>
<protein>
    <recommendedName>
        <fullName evidence="11">Hexosyltransferase</fullName>
        <ecNumber evidence="11">2.4.1.-</ecNumber>
    </recommendedName>
</protein>
<dbReference type="PANTHER" id="PTHR11214:SF3">
    <property type="entry name" value="BETA-1,3-GALACTOSYLTRANSFERASE 6"/>
    <property type="match status" value="1"/>
</dbReference>
<evidence type="ECO:0000256" key="9">
    <source>
        <dbReference type="ARBA" id="ARBA00023034"/>
    </source>
</evidence>
<dbReference type="Proteomes" id="UP001438707">
    <property type="component" value="Unassembled WGS sequence"/>
</dbReference>
<evidence type="ECO:0000256" key="10">
    <source>
        <dbReference type="ARBA" id="ARBA00023136"/>
    </source>
</evidence>
<dbReference type="EC" id="2.4.1.-" evidence="11"/>
<dbReference type="Gene3D" id="3.90.550.50">
    <property type="match status" value="1"/>
</dbReference>
<proteinExistence type="inferred from homology"/>
<sequence>MEFWKRTGVIISCVCLSDLVSGLSFEHEITTEHFLEARGSLPKRDVRRDPLFLLIGLMSTLEATERRETIRHTWGSIARHPPSVDYKFFLEAEDEQASKEEQSAFNDLTYVDTQSDYRTSVIKTYKIMEYSYIHLDCRFILKADDDTYINVIPLVQELQQMCRHQDCRHAKLYIGQMNQAGAIRALHMPDGQPSQYYNAPYHARTGLEYYPHYMVGGGYIVTQDIAAGLVAVNSFVGLKVFHLEDANFGFWLSPLNVHYVNHPQFSVLGQPSTVREVYANGSSVLRVPGPLFLQPLRALQGLNDCFAKQSFPESMA</sequence>
<keyword evidence="8" id="KW-1133">Transmembrane helix</keyword>
<evidence type="ECO:0000256" key="7">
    <source>
        <dbReference type="ARBA" id="ARBA00022968"/>
    </source>
</evidence>
<evidence type="ECO:0000256" key="6">
    <source>
        <dbReference type="ARBA" id="ARBA00022692"/>
    </source>
</evidence>
<evidence type="ECO:0000256" key="2">
    <source>
        <dbReference type="ARBA" id="ARBA00004922"/>
    </source>
</evidence>
<gene>
    <name evidence="13" type="ORF">WJX74_000916</name>
</gene>